<keyword evidence="11" id="KW-1185">Reference proteome</keyword>
<feature type="chain" id="PRO_5043632061" description="Glycosyltransferase family 92 protein" evidence="9">
    <location>
        <begin position="27"/>
        <end position="303"/>
    </location>
</feature>
<evidence type="ECO:0000256" key="8">
    <source>
        <dbReference type="RuleBase" id="RU366017"/>
    </source>
</evidence>
<comment type="subcellular location">
    <subcellularLocation>
        <location evidence="1">Membrane</location>
        <topology evidence="1">Single-pass membrane protein</topology>
    </subcellularLocation>
</comment>
<dbReference type="Pfam" id="PF01697">
    <property type="entry name" value="Glyco_transf_92"/>
    <property type="match status" value="1"/>
</dbReference>
<dbReference type="GO" id="GO:0005737">
    <property type="term" value="C:cytoplasm"/>
    <property type="evidence" value="ECO:0007669"/>
    <property type="project" value="TreeGrafter"/>
</dbReference>
<dbReference type="Proteomes" id="UP001445335">
    <property type="component" value="Unassembled WGS sequence"/>
</dbReference>
<dbReference type="InterPro" id="IPR008166">
    <property type="entry name" value="Glyco_transf_92"/>
</dbReference>
<accession>A0AAW1RH03</accession>
<evidence type="ECO:0000313" key="11">
    <source>
        <dbReference type="Proteomes" id="UP001445335"/>
    </source>
</evidence>
<proteinExistence type="inferred from homology"/>
<evidence type="ECO:0000256" key="9">
    <source>
        <dbReference type="SAM" id="SignalP"/>
    </source>
</evidence>
<evidence type="ECO:0000256" key="6">
    <source>
        <dbReference type="ARBA" id="ARBA00022989"/>
    </source>
</evidence>
<comment type="caution">
    <text evidence="10">The sequence shown here is derived from an EMBL/GenBank/DDBJ whole genome shotgun (WGS) entry which is preliminary data.</text>
</comment>
<name>A0AAW1RH03_9CHLO</name>
<reference evidence="10 11" key="1">
    <citation type="journal article" date="2024" name="Nat. Commun.">
        <title>Phylogenomics reveals the evolutionary origins of lichenization in chlorophyte algae.</title>
        <authorList>
            <person name="Puginier C."/>
            <person name="Libourel C."/>
            <person name="Otte J."/>
            <person name="Skaloud P."/>
            <person name="Haon M."/>
            <person name="Grisel S."/>
            <person name="Petersen M."/>
            <person name="Berrin J.G."/>
            <person name="Delaux P.M."/>
            <person name="Dal Grande F."/>
            <person name="Keller J."/>
        </authorList>
    </citation>
    <scope>NUCLEOTIDE SEQUENCE [LARGE SCALE GENOMIC DNA]</scope>
    <source>
        <strain evidence="10 11">SAG 245.80</strain>
    </source>
</reference>
<evidence type="ECO:0000256" key="4">
    <source>
        <dbReference type="ARBA" id="ARBA00022679"/>
    </source>
</evidence>
<evidence type="ECO:0000256" key="2">
    <source>
        <dbReference type="ARBA" id="ARBA00007647"/>
    </source>
</evidence>
<comment type="similarity">
    <text evidence="2 8">Belongs to the glycosyltransferase 92 family.</text>
</comment>
<keyword evidence="7" id="KW-0472">Membrane</keyword>
<gene>
    <name evidence="10" type="ORF">WJX81_008051</name>
</gene>
<evidence type="ECO:0000313" key="10">
    <source>
        <dbReference type="EMBL" id="KAK9832547.1"/>
    </source>
</evidence>
<dbReference type="GO" id="GO:0016757">
    <property type="term" value="F:glycosyltransferase activity"/>
    <property type="evidence" value="ECO:0007669"/>
    <property type="project" value="UniProtKB-UniRule"/>
</dbReference>
<evidence type="ECO:0000256" key="3">
    <source>
        <dbReference type="ARBA" id="ARBA00022676"/>
    </source>
</evidence>
<dbReference type="EMBL" id="JALJOU010000041">
    <property type="protein sequence ID" value="KAK9832547.1"/>
    <property type="molecule type" value="Genomic_DNA"/>
</dbReference>
<keyword evidence="4 8" id="KW-0808">Transferase</keyword>
<dbReference type="PANTHER" id="PTHR21461:SF69">
    <property type="entry name" value="GLYCOSYLTRANSFERASE FAMILY 92 PROTEIN"/>
    <property type="match status" value="1"/>
</dbReference>
<evidence type="ECO:0000256" key="1">
    <source>
        <dbReference type="ARBA" id="ARBA00004167"/>
    </source>
</evidence>
<organism evidence="10 11">
    <name type="scientific">Elliptochloris bilobata</name>
    <dbReference type="NCBI Taxonomy" id="381761"/>
    <lineage>
        <taxon>Eukaryota</taxon>
        <taxon>Viridiplantae</taxon>
        <taxon>Chlorophyta</taxon>
        <taxon>core chlorophytes</taxon>
        <taxon>Trebouxiophyceae</taxon>
        <taxon>Trebouxiophyceae incertae sedis</taxon>
        <taxon>Elliptochloris clade</taxon>
        <taxon>Elliptochloris</taxon>
    </lineage>
</organism>
<evidence type="ECO:0000256" key="7">
    <source>
        <dbReference type="ARBA" id="ARBA00023136"/>
    </source>
</evidence>
<dbReference type="EC" id="2.4.1.-" evidence="8"/>
<keyword evidence="9" id="KW-0732">Signal</keyword>
<evidence type="ECO:0000256" key="5">
    <source>
        <dbReference type="ARBA" id="ARBA00022692"/>
    </source>
</evidence>
<dbReference type="PANTHER" id="PTHR21461">
    <property type="entry name" value="GLYCOSYLTRANSFERASE FAMILY 92 PROTEIN"/>
    <property type="match status" value="1"/>
</dbReference>
<protein>
    <recommendedName>
        <fullName evidence="8">Glycosyltransferase family 92 protein</fullName>
        <ecNumber evidence="8">2.4.1.-</ecNumber>
    </recommendedName>
</protein>
<dbReference type="GO" id="GO:0016020">
    <property type="term" value="C:membrane"/>
    <property type="evidence" value="ECO:0007669"/>
    <property type="project" value="UniProtKB-SubCell"/>
</dbReference>
<sequence length="303" mass="34166">MSSAVHSKMRSLLTVALLAYISAAAAFRHTGAHRHNLQDASHTELPSVAICVLHKDQNEDVEEWLDYHLGLGVSKVFFMDNNSTVPIREALSKYESVVHYEDVFNADAAPLNQQMYAYKKCLEHKDEVAWMAFIDVDEFIVLKTKEHWSLPQLLMEYKDEGALAMNWVMFGSNSHVRRPEQHTLHAYTRCIQPHPTRTEHIKTIVNTAHVADISGDPHHFHYVEGKTAVNENHVPVVNTPFTEGASVSKIACHHYVLKSLEDFSHKIKRGSGDGGNTSKNLDWFIAIDSMATAYCTPGSKFNI</sequence>
<keyword evidence="3 8" id="KW-0328">Glycosyltransferase</keyword>
<keyword evidence="5" id="KW-0812">Transmembrane</keyword>
<feature type="signal peptide" evidence="9">
    <location>
        <begin position="1"/>
        <end position="26"/>
    </location>
</feature>
<dbReference type="AlphaFoldDB" id="A0AAW1RH03"/>
<keyword evidence="6" id="KW-1133">Transmembrane helix</keyword>